<reference evidence="2 3" key="1">
    <citation type="journal article" date="2021" name="Nat. Commun.">
        <title>Genetic determinants of endophytism in the Arabidopsis root mycobiome.</title>
        <authorList>
            <person name="Mesny F."/>
            <person name="Miyauchi S."/>
            <person name="Thiergart T."/>
            <person name="Pickel B."/>
            <person name="Atanasova L."/>
            <person name="Karlsson M."/>
            <person name="Huettel B."/>
            <person name="Barry K.W."/>
            <person name="Haridas S."/>
            <person name="Chen C."/>
            <person name="Bauer D."/>
            <person name="Andreopoulos W."/>
            <person name="Pangilinan J."/>
            <person name="LaButti K."/>
            <person name="Riley R."/>
            <person name="Lipzen A."/>
            <person name="Clum A."/>
            <person name="Drula E."/>
            <person name="Henrissat B."/>
            <person name="Kohler A."/>
            <person name="Grigoriev I.V."/>
            <person name="Martin F.M."/>
            <person name="Hacquard S."/>
        </authorList>
    </citation>
    <scope>NUCLEOTIDE SEQUENCE [LARGE SCALE GENOMIC DNA]</scope>
    <source>
        <strain evidence="2 3">MPI-CAGE-CH-0241</strain>
    </source>
</reference>
<name>A0A9P8WG03_9HYPO</name>
<evidence type="ECO:0000313" key="2">
    <source>
        <dbReference type="EMBL" id="KAH6896803.1"/>
    </source>
</evidence>
<dbReference type="EMBL" id="JAGPYM010000003">
    <property type="protein sequence ID" value="KAH6896803.1"/>
    <property type="molecule type" value="Genomic_DNA"/>
</dbReference>
<dbReference type="Proteomes" id="UP000777438">
    <property type="component" value="Unassembled WGS sequence"/>
</dbReference>
<proteinExistence type="predicted"/>
<keyword evidence="3" id="KW-1185">Reference proteome</keyword>
<keyword evidence="1" id="KW-0472">Membrane</keyword>
<keyword evidence="1" id="KW-0812">Transmembrane</keyword>
<keyword evidence="1" id="KW-1133">Transmembrane helix</keyword>
<feature type="transmembrane region" description="Helical" evidence="1">
    <location>
        <begin position="94"/>
        <end position="119"/>
    </location>
</feature>
<sequence length="153" mass="16572">MSSIPLRRRQLWTFLSSAHVLGQASRFLKCLVPDSPRLPMDGSEDAGTWQLPPSALCSHILTTPLDAETSSFCLKTVVKVGGLSETLISLAYVLAYHCVTILPVLLHLSLCILCFFWGFSLACYAYPTSACLSFLPCDASVGSWAQGALDLTT</sequence>
<evidence type="ECO:0000313" key="3">
    <source>
        <dbReference type="Proteomes" id="UP000777438"/>
    </source>
</evidence>
<organism evidence="2 3">
    <name type="scientific">Thelonectria olida</name>
    <dbReference type="NCBI Taxonomy" id="1576542"/>
    <lineage>
        <taxon>Eukaryota</taxon>
        <taxon>Fungi</taxon>
        <taxon>Dikarya</taxon>
        <taxon>Ascomycota</taxon>
        <taxon>Pezizomycotina</taxon>
        <taxon>Sordariomycetes</taxon>
        <taxon>Hypocreomycetidae</taxon>
        <taxon>Hypocreales</taxon>
        <taxon>Nectriaceae</taxon>
        <taxon>Thelonectria</taxon>
    </lineage>
</organism>
<accession>A0A9P8WG03</accession>
<comment type="caution">
    <text evidence="2">The sequence shown here is derived from an EMBL/GenBank/DDBJ whole genome shotgun (WGS) entry which is preliminary data.</text>
</comment>
<protein>
    <submittedName>
        <fullName evidence="2">Uncharacterized protein</fullName>
    </submittedName>
</protein>
<gene>
    <name evidence="2" type="ORF">B0T10DRAFT_165078</name>
</gene>
<evidence type="ECO:0000256" key="1">
    <source>
        <dbReference type="SAM" id="Phobius"/>
    </source>
</evidence>
<dbReference type="AlphaFoldDB" id="A0A9P8WG03"/>